<name>A0A2P2Q0N5_RHIMU</name>
<accession>A0A2P2Q0N5</accession>
<dbReference type="EMBL" id="GGEC01080031">
    <property type="protein sequence ID" value="MBX60515.1"/>
    <property type="molecule type" value="Transcribed_RNA"/>
</dbReference>
<sequence length="21" mass="2604">MTKNKLERAESKARQDYKYLM</sequence>
<evidence type="ECO:0000313" key="1">
    <source>
        <dbReference type="EMBL" id="MBX60515.1"/>
    </source>
</evidence>
<organism evidence="1">
    <name type="scientific">Rhizophora mucronata</name>
    <name type="common">Asiatic mangrove</name>
    <dbReference type="NCBI Taxonomy" id="61149"/>
    <lineage>
        <taxon>Eukaryota</taxon>
        <taxon>Viridiplantae</taxon>
        <taxon>Streptophyta</taxon>
        <taxon>Embryophyta</taxon>
        <taxon>Tracheophyta</taxon>
        <taxon>Spermatophyta</taxon>
        <taxon>Magnoliopsida</taxon>
        <taxon>eudicotyledons</taxon>
        <taxon>Gunneridae</taxon>
        <taxon>Pentapetalae</taxon>
        <taxon>rosids</taxon>
        <taxon>fabids</taxon>
        <taxon>Malpighiales</taxon>
        <taxon>Rhizophoraceae</taxon>
        <taxon>Rhizophora</taxon>
    </lineage>
</organism>
<protein>
    <submittedName>
        <fullName evidence="1">Uncharacterized protein</fullName>
    </submittedName>
</protein>
<reference evidence="1" key="1">
    <citation type="submission" date="2018-02" db="EMBL/GenBank/DDBJ databases">
        <title>Rhizophora mucronata_Transcriptome.</title>
        <authorList>
            <person name="Meera S.P."/>
            <person name="Sreeshan A."/>
            <person name="Augustine A."/>
        </authorList>
    </citation>
    <scope>NUCLEOTIDE SEQUENCE</scope>
    <source>
        <tissue evidence="1">Leaf</tissue>
    </source>
</reference>
<dbReference type="AlphaFoldDB" id="A0A2P2Q0N5"/>
<proteinExistence type="predicted"/>